<dbReference type="RefSeq" id="WP_213498488.1">
    <property type="nucleotide sequence ID" value="NZ_CP074694.1"/>
</dbReference>
<dbReference type="EMBL" id="CP074694">
    <property type="protein sequence ID" value="QVL33575.1"/>
    <property type="molecule type" value="Genomic_DNA"/>
</dbReference>
<dbReference type="Pfam" id="PF00582">
    <property type="entry name" value="Usp"/>
    <property type="match status" value="1"/>
</dbReference>
<dbReference type="PANTHER" id="PTHR46268:SF22">
    <property type="entry name" value="SENSOR PROTEIN KDPD-RELATED"/>
    <property type="match status" value="1"/>
</dbReference>
<dbReference type="GO" id="GO:0005737">
    <property type="term" value="C:cytoplasm"/>
    <property type="evidence" value="ECO:0007669"/>
    <property type="project" value="UniProtKB-SubCell"/>
</dbReference>
<evidence type="ECO:0000313" key="4">
    <source>
        <dbReference type="EMBL" id="QVL33575.1"/>
    </source>
</evidence>
<dbReference type="PIRSF" id="PIRSF006276">
    <property type="entry name" value="UspA"/>
    <property type="match status" value="1"/>
</dbReference>
<evidence type="ECO:0000256" key="1">
    <source>
        <dbReference type="ARBA" id="ARBA00008791"/>
    </source>
</evidence>
<dbReference type="InterPro" id="IPR006016">
    <property type="entry name" value="UspA"/>
</dbReference>
<comment type="similarity">
    <text evidence="1 2">Belongs to the universal stress protein A family.</text>
</comment>
<name>A0A8E6BAU7_9BACT</name>
<comment type="subcellular location">
    <subcellularLocation>
        <location evidence="2">Cytoplasm</location>
    </subcellularLocation>
</comment>
<evidence type="ECO:0000313" key="5">
    <source>
        <dbReference type="Proteomes" id="UP000676194"/>
    </source>
</evidence>
<accession>A0A8E6BAU7</accession>
<dbReference type="InterPro" id="IPR014729">
    <property type="entry name" value="Rossmann-like_a/b/a_fold"/>
</dbReference>
<dbReference type="CDD" id="cd00293">
    <property type="entry name" value="USP-like"/>
    <property type="match status" value="1"/>
</dbReference>
<keyword evidence="2" id="KW-0963">Cytoplasm</keyword>
<reference evidence="4" key="1">
    <citation type="submission" date="2021-05" db="EMBL/GenBank/DDBJ databases">
        <title>Complete genome sequence of the cellulolytic planctomycete Telmatocola sphagniphila SP2T and characterization of the first cellulase from planctomycetes.</title>
        <authorList>
            <person name="Rakitin A.L."/>
            <person name="Beletsky A.V."/>
            <person name="Naumoff D.G."/>
            <person name="Kulichevskaya I.S."/>
            <person name="Mardanov A.V."/>
            <person name="Ravin N.V."/>
            <person name="Dedysh S.N."/>
        </authorList>
    </citation>
    <scope>NUCLEOTIDE SEQUENCE</scope>
    <source>
        <strain evidence="4">SP2T</strain>
    </source>
</reference>
<dbReference type="Gene3D" id="3.40.50.620">
    <property type="entry name" value="HUPs"/>
    <property type="match status" value="1"/>
</dbReference>
<feature type="domain" description="UspA" evidence="3">
    <location>
        <begin position="5"/>
        <end position="141"/>
    </location>
</feature>
<dbReference type="PRINTS" id="PR01438">
    <property type="entry name" value="UNVRSLSTRESS"/>
</dbReference>
<dbReference type="Proteomes" id="UP000676194">
    <property type="component" value="Chromosome"/>
</dbReference>
<gene>
    <name evidence="4" type="ORF">KIH39_06590</name>
</gene>
<evidence type="ECO:0000259" key="3">
    <source>
        <dbReference type="Pfam" id="PF00582"/>
    </source>
</evidence>
<keyword evidence="5" id="KW-1185">Reference proteome</keyword>
<dbReference type="SUPFAM" id="SSF52402">
    <property type="entry name" value="Adenine nucleotide alpha hydrolases-like"/>
    <property type="match status" value="1"/>
</dbReference>
<evidence type="ECO:0000256" key="2">
    <source>
        <dbReference type="PIRNR" id="PIRNR006276"/>
    </source>
</evidence>
<dbReference type="PANTHER" id="PTHR46268">
    <property type="entry name" value="STRESS RESPONSE PROTEIN NHAX"/>
    <property type="match status" value="1"/>
</dbReference>
<organism evidence="4 5">
    <name type="scientific">Telmatocola sphagniphila</name>
    <dbReference type="NCBI Taxonomy" id="1123043"/>
    <lineage>
        <taxon>Bacteria</taxon>
        <taxon>Pseudomonadati</taxon>
        <taxon>Planctomycetota</taxon>
        <taxon>Planctomycetia</taxon>
        <taxon>Gemmatales</taxon>
        <taxon>Gemmataceae</taxon>
    </lineage>
</organism>
<dbReference type="InterPro" id="IPR006015">
    <property type="entry name" value="Universal_stress_UspA"/>
</dbReference>
<dbReference type="KEGG" id="tsph:KIH39_06590"/>
<proteinExistence type="inferred from homology"/>
<sequence>MLTINTILHPTDFSEASDYAFHFACALARDYNARLILLHVDELSMYVTGEGVFMPPLPPVVDPSLLQEKLIRLKPSDSNIKVEHRIVEGEAAEQILKVAEQSKCDLIILGTHGRTGLTRLLTGSVAEHVLRKANCPVLTVKAPNNPAKAATATTEKKQTTGTA</sequence>
<dbReference type="AlphaFoldDB" id="A0A8E6BAU7"/>
<protein>
    <recommendedName>
        <fullName evidence="2">Universal stress protein</fullName>
    </recommendedName>
</protein>